<dbReference type="Pfam" id="PF04463">
    <property type="entry name" value="2-thiour_desulf"/>
    <property type="match status" value="1"/>
</dbReference>
<evidence type="ECO:0000313" key="2">
    <source>
        <dbReference type="EMBL" id="BAZ94960.1"/>
    </source>
</evidence>
<dbReference type="InterPro" id="IPR017087">
    <property type="entry name" value="UCP037004"/>
</dbReference>
<dbReference type="InterPro" id="IPR013560">
    <property type="entry name" value="DUF1722"/>
</dbReference>
<proteinExistence type="predicted"/>
<gene>
    <name evidence="2" type="ORF">FOKN1_2590</name>
</gene>
<dbReference type="PIRSF" id="PIRSF037004">
    <property type="entry name" value="UCP037004"/>
    <property type="match status" value="1"/>
</dbReference>
<protein>
    <recommendedName>
        <fullName evidence="1">DUF1722 domain-containing protein</fullName>
    </recommendedName>
</protein>
<feature type="domain" description="DUF1722" evidence="1">
    <location>
        <begin position="196"/>
        <end position="312"/>
    </location>
</feature>
<dbReference type="InterPro" id="IPR007553">
    <property type="entry name" value="2-thiour_desulf"/>
</dbReference>
<dbReference type="Pfam" id="PF08349">
    <property type="entry name" value="DUF1722"/>
    <property type="match status" value="1"/>
</dbReference>
<evidence type="ECO:0000259" key="1">
    <source>
        <dbReference type="Pfam" id="PF08349"/>
    </source>
</evidence>
<accession>A0A1Z4VTI7</accession>
<keyword evidence="3" id="KW-1185">Reference proteome</keyword>
<sequence>MPHEETDRLPIRIGISSCLVGQRVRFDANHKQDNYILGTLGEFFEFVPVCPEVAIGMGVPRPTIRLLGAPEAPRAVGVKDASLDVTDKLVRYGRRQARELTDLTGYIFKSKSPSCGMERVKLYTDKGGVSSQGVGLYAREFMAAHPLLPCEEEGRLGDPMLRDNWLERVFAWRRWQELNRQRLTVRALIDFHTRHKLALMAHGPKYYKELGQLVADAGKGPLRPLADAYIGKFMGALQVRATAKRHTNVLHHLMGYLKRQLDSDDKQELLELIEAYRLGRVPRIVPITLLNHHFRRFPNDYIANQSYLHMCPEELKLRSYY</sequence>
<organism evidence="2 3">
    <name type="scientific">Thiohalobacter thiocyanaticus</name>
    <dbReference type="NCBI Taxonomy" id="585455"/>
    <lineage>
        <taxon>Bacteria</taxon>
        <taxon>Pseudomonadati</taxon>
        <taxon>Pseudomonadota</taxon>
        <taxon>Gammaproteobacteria</taxon>
        <taxon>Thiohalobacterales</taxon>
        <taxon>Thiohalobacteraceae</taxon>
        <taxon>Thiohalobacter</taxon>
    </lineage>
</organism>
<dbReference type="PANTHER" id="PTHR30087:SF0">
    <property type="entry name" value="INNER MEMBRANE PROTEIN"/>
    <property type="match status" value="1"/>
</dbReference>
<evidence type="ECO:0000313" key="3">
    <source>
        <dbReference type="Proteomes" id="UP000218765"/>
    </source>
</evidence>
<dbReference type="EMBL" id="AP018052">
    <property type="protein sequence ID" value="BAZ94960.1"/>
    <property type="molecule type" value="Genomic_DNA"/>
</dbReference>
<dbReference type="PANTHER" id="PTHR30087">
    <property type="entry name" value="INNER MEMBRANE PROTEIN"/>
    <property type="match status" value="1"/>
</dbReference>
<dbReference type="RefSeq" id="WP_369801207.1">
    <property type="nucleotide sequence ID" value="NZ_AP018052.1"/>
</dbReference>
<reference evidence="2 3" key="1">
    <citation type="submission" date="2017-05" db="EMBL/GenBank/DDBJ databases">
        <title>Thiocyanate degradation by Thiohalobacter thiocyanaticus FOKN1.</title>
        <authorList>
            <person name="Oshiki M."/>
            <person name="Fukushima T."/>
            <person name="Kawano S."/>
            <person name="Nakagawa J."/>
        </authorList>
    </citation>
    <scope>NUCLEOTIDE SEQUENCE [LARGE SCALE GENOMIC DNA]</scope>
    <source>
        <strain evidence="2 3">FOKN1</strain>
    </source>
</reference>
<dbReference type="AlphaFoldDB" id="A0A1Z4VTI7"/>
<name>A0A1Z4VTI7_9GAMM</name>
<dbReference type="Proteomes" id="UP000218765">
    <property type="component" value="Chromosome"/>
</dbReference>
<dbReference type="KEGG" id="ttc:FOKN1_2590"/>